<accession>A0AA36JJ06</accession>
<dbReference type="Gene3D" id="3.40.225.10">
    <property type="entry name" value="Class II aldolase/adducin N-terminal domain"/>
    <property type="match status" value="1"/>
</dbReference>
<reference evidence="1" key="1">
    <citation type="submission" date="2023-08" db="EMBL/GenBank/DDBJ databases">
        <authorList>
            <person name="Chen Y."/>
            <person name="Shah S."/>
            <person name="Dougan E. K."/>
            <person name="Thang M."/>
            <person name="Chan C."/>
        </authorList>
    </citation>
    <scope>NUCLEOTIDE SEQUENCE</scope>
</reference>
<dbReference type="Proteomes" id="UP001178507">
    <property type="component" value="Unassembled WGS sequence"/>
</dbReference>
<keyword evidence="2" id="KW-1185">Reference proteome</keyword>
<dbReference type="EMBL" id="CAUJNA010003660">
    <property type="protein sequence ID" value="CAJ1407132.1"/>
    <property type="molecule type" value="Genomic_DNA"/>
</dbReference>
<dbReference type="AlphaFoldDB" id="A0AA36JJ06"/>
<evidence type="ECO:0000313" key="2">
    <source>
        <dbReference type="Proteomes" id="UP001178507"/>
    </source>
</evidence>
<dbReference type="SUPFAM" id="SSF53639">
    <property type="entry name" value="AraD/HMP-PK domain-like"/>
    <property type="match status" value="1"/>
</dbReference>
<protein>
    <submittedName>
        <fullName evidence="1">Uncharacterized protein</fullName>
    </submittedName>
</protein>
<evidence type="ECO:0000313" key="1">
    <source>
        <dbReference type="EMBL" id="CAJ1407132.1"/>
    </source>
</evidence>
<organism evidence="1 2">
    <name type="scientific">Effrenium voratum</name>
    <dbReference type="NCBI Taxonomy" id="2562239"/>
    <lineage>
        <taxon>Eukaryota</taxon>
        <taxon>Sar</taxon>
        <taxon>Alveolata</taxon>
        <taxon>Dinophyceae</taxon>
        <taxon>Suessiales</taxon>
        <taxon>Symbiodiniaceae</taxon>
        <taxon>Effrenium</taxon>
    </lineage>
</organism>
<gene>
    <name evidence="1" type="ORF">EVOR1521_LOCUS28911</name>
</gene>
<sequence length="238" mass="25754">MADLSAEDRSIQEGAPRIKFACHAGPEPELLLNEQQRSEFQRLSKALAEGCVLLEQTGAAPVLADGLVAGNCAAVLDGGEGAEEMLLVSRSGKAAGALPCAADFVAVRSFSRDAWSCDFSASPGVQPTSDTPLHWACLLRAPAEFQWPSRPKVSLHGHALAEKAGLKKAEELQLPISHEETLFSTPEDVEALMKLFQQFPYPQNRVFIRRGHGFLILAPTVDAAIQELKALEKHFEKS</sequence>
<name>A0AA36JJ06_9DINO</name>
<proteinExistence type="predicted"/>
<comment type="caution">
    <text evidence="1">The sequence shown here is derived from an EMBL/GenBank/DDBJ whole genome shotgun (WGS) entry which is preliminary data.</text>
</comment>
<dbReference type="InterPro" id="IPR036409">
    <property type="entry name" value="Aldolase_II/adducin_N_sf"/>
</dbReference>